<dbReference type="GeneID" id="64216995"/>
<accession>A0A2L1U8F8</accession>
<gene>
    <name evidence="4 5" type="primary">fliW</name>
    <name evidence="5" type="ORF">ERICIII_00111</name>
</gene>
<evidence type="ECO:0000256" key="2">
    <source>
        <dbReference type="ARBA" id="ARBA00022795"/>
    </source>
</evidence>
<dbReference type="Gene3D" id="2.30.290.10">
    <property type="entry name" value="BH3618-like"/>
    <property type="match status" value="1"/>
</dbReference>
<dbReference type="GO" id="GO:0005737">
    <property type="term" value="C:cytoplasm"/>
    <property type="evidence" value="ECO:0007669"/>
    <property type="project" value="UniProtKB-SubCell"/>
</dbReference>
<dbReference type="RefSeq" id="WP_077996446.1">
    <property type="nucleotide sequence ID" value="NZ_CP019655.1"/>
</dbReference>
<keyword evidence="2 4" id="KW-1005">Bacterial flagellum biogenesis</keyword>
<keyword evidence="4" id="KW-0143">Chaperone</keyword>
<dbReference type="SUPFAM" id="SSF141457">
    <property type="entry name" value="BH3618-like"/>
    <property type="match status" value="1"/>
</dbReference>
<protein>
    <recommendedName>
        <fullName evidence="4">Flagellar assembly factor FliW</fullName>
    </recommendedName>
</protein>
<name>A0A2L1U8F8_9BACL</name>
<dbReference type="GO" id="GO:0006417">
    <property type="term" value="P:regulation of translation"/>
    <property type="evidence" value="ECO:0007669"/>
    <property type="project" value="UniProtKB-KW"/>
</dbReference>
<dbReference type="Pfam" id="PF02623">
    <property type="entry name" value="FliW"/>
    <property type="match status" value="1"/>
</dbReference>
<evidence type="ECO:0000313" key="5">
    <source>
        <dbReference type="EMBL" id="AVF24377.1"/>
    </source>
</evidence>
<evidence type="ECO:0000256" key="3">
    <source>
        <dbReference type="ARBA" id="ARBA00022845"/>
    </source>
</evidence>
<keyword evidence="3 4" id="KW-0810">Translation regulation</keyword>
<dbReference type="PANTHER" id="PTHR39190:SF1">
    <property type="entry name" value="FLAGELLAR ASSEMBLY FACTOR FLIW"/>
    <property type="match status" value="1"/>
</dbReference>
<keyword evidence="5" id="KW-0282">Flagellum</keyword>
<dbReference type="AlphaFoldDB" id="A0A2L1U8F8"/>
<dbReference type="HAMAP" id="MF_01185">
    <property type="entry name" value="FliW"/>
    <property type="match status" value="1"/>
</dbReference>
<keyword evidence="1 4" id="KW-0963">Cytoplasm</keyword>
<evidence type="ECO:0000313" key="6">
    <source>
        <dbReference type="Proteomes" id="UP000239833"/>
    </source>
</evidence>
<proteinExistence type="inferred from homology"/>
<dbReference type="PANTHER" id="PTHR39190">
    <property type="entry name" value="FLAGELLAR ASSEMBLY FACTOR FLIW"/>
    <property type="match status" value="1"/>
</dbReference>
<dbReference type="InterPro" id="IPR003775">
    <property type="entry name" value="Flagellar_assembly_factor_FliW"/>
</dbReference>
<organism evidence="5 6">
    <name type="scientific">Paenibacillus larvae subsp. larvae</name>
    <dbReference type="NCBI Taxonomy" id="147375"/>
    <lineage>
        <taxon>Bacteria</taxon>
        <taxon>Bacillati</taxon>
        <taxon>Bacillota</taxon>
        <taxon>Bacilli</taxon>
        <taxon>Bacillales</taxon>
        <taxon>Paenibacillaceae</taxon>
        <taxon>Paenibacillus</taxon>
    </lineage>
</organism>
<comment type="similarity">
    <text evidence="4">Belongs to the FliW family.</text>
</comment>
<reference evidence="6" key="1">
    <citation type="submission" date="2017-02" db="EMBL/GenBank/DDBJ databases">
        <title>Delineation of Paenibacillus larvae strains originating from foulbrood outbreaks.</title>
        <authorList>
            <person name="Beims H."/>
            <person name="Bunk B."/>
            <person name="Sproeer C."/>
            <person name="Mohr K.I."/>
            <person name="Pradella S."/>
            <person name="Guenther G."/>
            <person name="Rohde M."/>
            <person name="von der Ohe W."/>
            <person name="Steinert M."/>
        </authorList>
    </citation>
    <scope>NUCLEOTIDE SEQUENCE [LARGE SCALE GENOMIC DNA]</scope>
    <source>
        <strain evidence="6">Eric_III</strain>
    </source>
</reference>
<evidence type="ECO:0000256" key="4">
    <source>
        <dbReference type="HAMAP-Rule" id="MF_01185"/>
    </source>
</evidence>
<keyword evidence="5" id="KW-0969">Cilium</keyword>
<dbReference type="InterPro" id="IPR024046">
    <property type="entry name" value="Flagellar_assmbl_FliW_dom_sf"/>
</dbReference>
<dbReference type="EMBL" id="CP019655">
    <property type="protein sequence ID" value="AVF24377.1"/>
    <property type="molecule type" value="Genomic_DNA"/>
</dbReference>
<dbReference type="Proteomes" id="UP000239833">
    <property type="component" value="Chromosome"/>
</dbReference>
<dbReference type="NCBIfam" id="NF009793">
    <property type="entry name" value="PRK13285.1-1"/>
    <property type="match status" value="1"/>
</dbReference>
<keyword evidence="5" id="KW-0966">Cell projection</keyword>
<comment type="subunit">
    <text evidence="4">Interacts with translational regulator CsrA and flagellin(s).</text>
</comment>
<dbReference type="GO" id="GO:0044780">
    <property type="term" value="P:bacterial-type flagellum assembly"/>
    <property type="evidence" value="ECO:0007669"/>
    <property type="project" value="UniProtKB-UniRule"/>
</dbReference>
<evidence type="ECO:0000256" key="1">
    <source>
        <dbReference type="ARBA" id="ARBA00022490"/>
    </source>
</evidence>
<comment type="subcellular location">
    <subcellularLocation>
        <location evidence="4">Cytoplasm</location>
    </subcellularLocation>
</comment>
<comment type="function">
    <text evidence="4">Acts as an anti-CsrA protein, binds CsrA and prevents it from repressing translation of its target genes, one of which is flagellin. Binds to flagellin and participates in the assembly of the flagellum.</text>
</comment>
<sequence length="150" mass="16805">MIVETTRFGKIELLEENIYSFVKGIPGFEEYTKFAGIDIEGTPFSHLQSVENGDLALIVVDPFVFYSTYEFQLPDPVVQELEIETPEHINIRCVVTVRDSLEKATVNLLAPIVLNIKSKKGKQVVLHQSDYTTKHPLISSVKSDPPGKEG</sequence>